<evidence type="ECO:0000256" key="5">
    <source>
        <dbReference type="ARBA" id="ARBA00022729"/>
    </source>
</evidence>
<evidence type="ECO:0000256" key="4">
    <source>
        <dbReference type="ARBA" id="ARBA00022692"/>
    </source>
</evidence>
<keyword evidence="4" id="KW-0812">Transmembrane</keyword>
<dbReference type="Gene3D" id="3.30.1330.60">
    <property type="entry name" value="OmpA-like domain"/>
    <property type="match status" value="1"/>
</dbReference>
<evidence type="ECO:0000256" key="10">
    <source>
        <dbReference type="PROSITE-ProRule" id="PRU00473"/>
    </source>
</evidence>
<dbReference type="PRINTS" id="PR01023">
    <property type="entry name" value="NAFLGMOTY"/>
</dbReference>
<dbReference type="InterPro" id="IPR003367">
    <property type="entry name" value="Thrombospondin_3-like_rpt"/>
</dbReference>
<dbReference type="STRING" id="1076937.SAMN04488120_10950"/>
<dbReference type="CDD" id="cd07185">
    <property type="entry name" value="OmpA_C-like"/>
    <property type="match status" value="1"/>
</dbReference>
<dbReference type="PROSITE" id="PS51123">
    <property type="entry name" value="OMPA_2"/>
    <property type="match status" value="1"/>
</dbReference>
<dbReference type="SUPFAM" id="SSF103088">
    <property type="entry name" value="OmpA-like"/>
    <property type="match status" value="1"/>
</dbReference>
<keyword evidence="7" id="KW-0626">Porin</keyword>
<keyword evidence="3" id="KW-1134">Transmembrane beta strand</keyword>
<evidence type="ECO:0000313" key="14">
    <source>
        <dbReference type="Proteomes" id="UP000199771"/>
    </source>
</evidence>
<accession>A0A1I2JQE8</accession>
<feature type="domain" description="OmpA-like" evidence="12">
    <location>
        <begin position="263"/>
        <end position="379"/>
    </location>
</feature>
<dbReference type="GO" id="GO:0005509">
    <property type="term" value="F:calcium ion binding"/>
    <property type="evidence" value="ECO:0007669"/>
    <property type="project" value="InterPro"/>
</dbReference>
<keyword evidence="14" id="KW-1185">Reference proteome</keyword>
<feature type="chain" id="PRO_5011715986" evidence="11">
    <location>
        <begin position="23"/>
        <end position="379"/>
    </location>
</feature>
<dbReference type="InterPro" id="IPR006664">
    <property type="entry name" value="OMP_bac"/>
</dbReference>
<evidence type="ECO:0000256" key="6">
    <source>
        <dbReference type="ARBA" id="ARBA00023065"/>
    </source>
</evidence>
<feature type="signal peptide" evidence="11">
    <location>
        <begin position="1"/>
        <end position="22"/>
    </location>
</feature>
<dbReference type="InterPro" id="IPR011250">
    <property type="entry name" value="OMP/PagP_B-barrel"/>
</dbReference>
<dbReference type="Proteomes" id="UP000199771">
    <property type="component" value="Unassembled WGS sequence"/>
</dbReference>
<dbReference type="PRINTS" id="PR01021">
    <property type="entry name" value="OMPADOMAIN"/>
</dbReference>
<dbReference type="PANTHER" id="PTHR30329">
    <property type="entry name" value="STATOR ELEMENT OF FLAGELLAR MOTOR COMPLEX"/>
    <property type="match status" value="1"/>
</dbReference>
<evidence type="ECO:0000313" key="13">
    <source>
        <dbReference type="EMBL" id="SFF56814.1"/>
    </source>
</evidence>
<proteinExistence type="predicted"/>
<dbReference type="InterPro" id="IPR028974">
    <property type="entry name" value="TSP_type-3_rpt"/>
</dbReference>
<keyword evidence="2" id="KW-0813">Transport</keyword>
<dbReference type="RefSeq" id="WP_159431151.1">
    <property type="nucleotide sequence ID" value="NZ_FOOC01000009.1"/>
</dbReference>
<dbReference type="InterPro" id="IPR036737">
    <property type="entry name" value="OmpA-like_sf"/>
</dbReference>
<sequence>MKHVVNAVLGLMLCVVAHEASADAPPNYVSVMGSYVVTDDARGTDEGVGWHVLHGSPINEWLSLELNLFGHRADHTLDNARDNVVGGGLDLSYLYGSRRFGAFILGGVGGAWEDLGNSQEISPYFDLGVGLLLGREALQLRLEGRYYATLDNDLYPDERAIFDARFNAGLMYALGATETVRPPPSPPPLIPAPNPPTQIPIASDSDADGVADSQDQCPGTPAGTAVGTDGCPLDEDEDGVLNTVDACPRTPPGFAVDETGCVRAEQTIVILESVHFEFDSAKLTREARMRLDRIADGLNAQPSMRVEIIGHTDAIGSDAYNDKLSLARAASVREFLVYRGVARDRLEVVGRGERQPIADNETEEGRARNRRVEFHILSQ</sequence>
<dbReference type="EMBL" id="FOOC01000009">
    <property type="protein sequence ID" value="SFF56814.1"/>
    <property type="molecule type" value="Genomic_DNA"/>
</dbReference>
<evidence type="ECO:0000256" key="7">
    <source>
        <dbReference type="ARBA" id="ARBA00023114"/>
    </source>
</evidence>
<organism evidence="13 14">
    <name type="scientific">Fontimonas thermophila</name>
    <dbReference type="NCBI Taxonomy" id="1076937"/>
    <lineage>
        <taxon>Bacteria</taxon>
        <taxon>Pseudomonadati</taxon>
        <taxon>Pseudomonadota</taxon>
        <taxon>Gammaproteobacteria</taxon>
        <taxon>Nevskiales</taxon>
        <taxon>Nevskiaceae</taxon>
        <taxon>Fontimonas</taxon>
    </lineage>
</organism>
<evidence type="ECO:0000256" key="8">
    <source>
        <dbReference type="ARBA" id="ARBA00023136"/>
    </source>
</evidence>
<dbReference type="PANTHER" id="PTHR30329:SF21">
    <property type="entry name" value="LIPOPROTEIN YIAD-RELATED"/>
    <property type="match status" value="1"/>
</dbReference>
<dbReference type="SUPFAM" id="SSF56925">
    <property type="entry name" value="OMPA-like"/>
    <property type="match status" value="1"/>
</dbReference>
<dbReference type="OrthoDB" id="9805832at2"/>
<dbReference type="GO" id="GO:0007155">
    <property type="term" value="P:cell adhesion"/>
    <property type="evidence" value="ECO:0007669"/>
    <property type="project" value="InterPro"/>
</dbReference>
<evidence type="ECO:0000256" key="9">
    <source>
        <dbReference type="ARBA" id="ARBA00023237"/>
    </source>
</evidence>
<name>A0A1I2JQE8_9GAMM</name>
<dbReference type="GO" id="GO:0009279">
    <property type="term" value="C:cell outer membrane"/>
    <property type="evidence" value="ECO:0007669"/>
    <property type="project" value="UniProtKB-SubCell"/>
</dbReference>
<keyword evidence="5 11" id="KW-0732">Signal</keyword>
<dbReference type="Pfam" id="PF02412">
    <property type="entry name" value="TSP_3"/>
    <property type="match status" value="2"/>
</dbReference>
<dbReference type="Gene3D" id="4.10.1080.10">
    <property type="entry name" value="TSP type-3 repeat"/>
    <property type="match status" value="1"/>
</dbReference>
<dbReference type="AlphaFoldDB" id="A0A1I2JQE8"/>
<dbReference type="InterPro" id="IPR050330">
    <property type="entry name" value="Bact_OuterMem_StrucFunc"/>
</dbReference>
<dbReference type="GO" id="GO:0015288">
    <property type="term" value="F:porin activity"/>
    <property type="evidence" value="ECO:0007669"/>
    <property type="project" value="UniProtKB-KW"/>
</dbReference>
<evidence type="ECO:0000256" key="1">
    <source>
        <dbReference type="ARBA" id="ARBA00004571"/>
    </source>
</evidence>
<evidence type="ECO:0000259" key="12">
    <source>
        <dbReference type="PROSITE" id="PS51123"/>
    </source>
</evidence>
<dbReference type="GO" id="GO:0046930">
    <property type="term" value="C:pore complex"/>
    <property type="evidence" value="ECO:0007669"/>
    <property type="project" value="UniProtKB-KW"/>
</dbReference>
<keyword evidence="6" id="KW-0406">Ion transport</keyword>
<protein>
    <submittedName>
        <fullName evidence="13">OmpA-OmpF porin, OOP family</fullName>
    </submittedName>
</protein>
<comment type="subcellular location">
    <subcellularLocation>
        <location evidence="1">Cell outer membrane</location>
        <topology evidence="1">Multi-pass membrane protein</topology>
    </subcellularLocation>
</comment>
<gene>
    <name evidence="13" type="ORF">SAMN04488120_10950</name>
</gene>
<dbReference type="Gene3D" id="2.40.160.20">
    <property type="match status" value="1"/>
</dbReference>
<dbReference type="InterPro" id="IPR006665">
    <property type="entry name" value="OmpA-like"/>
</dbReference>
<evidence type="ECO:0000256" key="3">
    <source>
        <dbReference type="ARBA" id="ARBA00022452"/>
    </source>
</evidence>
<keyword evidence="9" id="KW-0998">Cell outer membrane</keyword>
<reference evidence="13 14" key="1">
    <citation type="submission" date="2016-10" db="EMBL/GenBank/DDBJ databases">
        <authorList>
            <person name="de Groot N.N."/>
        </authorList>
    </citation>
    <scope>NUCLEOTIDE SEQUENCE [LARGE SCALE GENOMIC DNA]</scope>
    <source>
        <strain evidence="13 14">DSM 23609</strain>
    </source>
</reference>
<dbReference type="Pfam" id="PF00691">
    <property type="entry name" value="OmpA"/>
    <property type="match status" value="1"/>
</dbReference>
<dbReference type="GO" id="GO:0006811">
    <property type="term" value="P:monoatomic ion transport"/>
    <property type="evidence" value="ECO:0007669"/>
    <property type="project" value="UniProtKB-KW"/>
</dbReference>
<keyword evidence="8 10" id="KW-0472">Membrane</keyword>
<evidence type="ECO:0000256" key="11">
    <source>
        <dbReference type="SAM" id="SignalP"/>
    </source>
</evidence>
<evidence type="ECO:0000256" key="2">
    <source>
        <dbReference type="ARBA" id="ARBA00022448"/>
    </source>
</evidence>
<dbReference type="SUPFAM" id="SSF103647">
    <property type="entry name" value="TSP type-3 repeat"/>
    <property type="match status" value="1"/>
</dbReference>